<dbReference type="GO" id="GO:0003723">
    <property type="term" value="F:RNA binding"/>
    <property type="evidence" value="ECO:0007669"/>
    <property type="project" value="TreeGrafter"/>
</dbReference>
<evidence type="ECO:0000313" key="6">
    <source>
        <dbReference type="Proteomes" id="UP000226712"/>
    </source>
</evidence>
<feature type="region of interest" description="Disordered" evidence="4">
    <location>
        <begin position="145"/>
        <end position="217"/>
    </location>
</feature>
<dbReference type="InterPro" id="IPR001266">
    <property type="entry name" value="Ribosomal_eS19"/>
</dbReference>
<dbReference type="Gene3D" id="1.10.10.10">
    <property type="entry name" value="Winged helix-like DNA-binding domain superfamily/Winged helix DNA-binding domain"/>
    <property type="match status" value="1"/>
</dbReference>
<dbReference type="InterPro" id="IPR027548">
    <property type="entry name" value="Ribosomal_eS19_archaeal"/>
</dbReference>
<dbReference type="Pfam" id="PF01090">
    <property type="entry name" value="Ribosomal_S19e"/>
    <property type="match status" value="1"/>
</dbReference>
<proteinExistence type="inferred from homology"/>
<feature type="compositionally biased region" description="Basic and acidic residues" evidence="4">
    <location>
        <begin position="145"/>
        <end position="167"/>
    </location>
</feature>
<dbReference type="InterPro" id="IPR036390">
    <property type="entry name" value="WH_DNA-bd_sf"/>
</dbReference>
<dbReference type="AlphaFoldDB" id="A0A2D6LQ83"/>
<dbReference type="SMART" id="SM01413">
    <property type="entry name" value="Ribosomal_S19e"/>
    <property type="match status" value="1"/>
</dbReference>
<dbReference type="EMBL" id="NZBD01000015">
    <property type="protein sequence ID" value="MAG18322.1"/>
    <property type="molecule type" value="Genomic_DNA"/>
</dbReference>
<dbReference type="GO" id="GO:0006412">
    <property type="term" value="P:translation"/>
    <property type="evidence" value="ECO:0007669"/>
    <property type="project" value="InterPro"/>
</dbReference>
<dbReference type="PANTHER" id="PTHR11710:SF0">
    <property type="entry name" value="40S RIBOSOMAL PROTEIN S19"/>
    <property type="match status" value="1"/>
</dbReference>
<keyword evidence="2 5" id="KW-0689">Ribosomal protein</keyword>
<reference evidence="6" key="1">
    <citation type="submission" date="2017-09" db="EMBL/GenBank/DDBJ databases">
        <title>The Reconstruction of 2,631 Draft Metagenome-Assembled Genomes from the Global Oceans.</title>
        <authorList>
            <person name="Tully B.J."/>
            <person name="Graham E.D."/>
            <person name="Heidelberg J.F."/>
        </authorList>
    </citation>
    <scope>NUCLEOTIDE SEQUENCE [LARGE SCALE GENOMIC DNA]</scope>
</reference>
<protein>
    <submittedName>
        <fullName evidence="5">30S ribosomal protein S19e</fullName>
    </submittedName>
</protein>
<gene>
    <name evidence="5" type="ORF">CL944_02510</name>
</gene>
<dbReference type="InterPro" id="IPR036388">
    <property type="entry name" value="WH-like_DNA-bd_sf"/>
</dbReference>
<evidence type="ECO:0000256" key="4">
    <source>
        <dbReference type="SAM" id="MobiDB-lite"/>
    </source>
</evidence>
<evidence type="ECO:0000313" key="5">
    <source>
        <dbReference type="EMBL" id="MAG18322.1"/>
    </source>
</evidence>
<feature type="compositionally biased region" description="Basic and acidic residues" evidence="4">
    <location>
        <begin position="176"/>
        <end position="217"/>
    </location>
</feature>
<dbReference type="GO" id="GO:0003735">
    <property type="term" value="F:structural constituent of ribosome"/>
    <property type="evidence" value="ECO:0007669"/>
    <property type="project" value="InterPro"/>
</dbReference>
<accession>A0A2D6LQ83</accession>
<dbReference type="SUPFAM" id="SSF46785">
    <property type="entry name" value="Winged helix' DNA-binding domain"/>
    <property type="match status" value="1"/>
</dbReference>
<evidence type="ECO:0000256" key="1">
    <source>
        <dbReference type="ARBA" id="ARBA00010014"/>
    </source>
</evidence>
<name>A0A2D6LQ83_9ARCH</name>
<sequence length="217" mass="24625">MGIFDVPAGMLIEEIAKELKGKVQQPEIFNYVKTGAHNERTPNNPDWFFVRNASILYQIYKHGSTGTGSLRTYYGGRKNRGVKPEAKKKASGKVIRVCLQQLEKNGLLKKAKKGRVVTGQGEKLLYTKSKEVQKVVDEINKKKLMQKQERMDRIEANTKRRLEEKKAAVQKANAEAQKEKRPEAKEAPKEQKEQPTTKGSPEGKGEKHERRPEGKKA</sequence>
<comment type="similarity">
    <text evidence="1">Belongs to the eukaryotic ribosomal protein eS19 family.</text>
</comment>
<organism evidence="5 6">
    <name type="scientific">Candidatus Iainarchaeum sp</name>
    <dbReference type="NCBI Taxonomy" id="3101447"/>
    <lineage>
        <taxon>Archaea</taxon>
        <taxon>Candidatus Iainarchaeota</taxon>
        <taxon>Candidatus Iainarchaeia</taxon>
        <taxon>Candidatus Iainarchaeales</taxon>
        <taxon>Candidatus Iainarchaeaceae</taxon>
        <taxon>Candidatus Iainarchaeum</taxon>
    </lineage>
</organism>
<evidence type="ECO:0000256" key="3">
    <source>
        <dbReference type="ARBA" id="ARBA00023274"/>
    </source>
</evidence>
<keyword evidence="3" id="KW-0687">Ribonucleoprotein</keyword>
<dbReference type="GO" id="GO:0022627">
    <property type="term" value="C:cytosolic small ribosomal subunit"/>
    <property type="evidence" value="ECO:0007669"/>
    <property type="project" value="TreeGrafter"/>
</dbReference>
<evidence type="ECO:0000256" key="2">
    <source>
        <dbReference type="ARBA" id="ARBA00022980"/>
    </source>
</evidence>
<dbReference type="Proteomes" id="UP000226712">
    <property type="component" value="Unassembled WGS sequence"/>
</dbReference>
<comment type="caution">
    <text evidence="5">The sequence shown here is derived from an EMBL/GenBank/DDBJ whole genome shotgun (WGS) entry which is preliminary data.</text>
</comment>
<dbReference type="GO" id="GO:0000028">
    <property type="term" value="P:ribosomal small subunit assembly"/>
    <property type="evidence" value="ECO:0007669"/>
    <property type="project" value="TreeGrafter"/>
</dbReference>
<dbReference type="PANTHER" id="PTHR11710">
    <property type="entry name" value="40S RIBOSOMAL PROTEIN S19"/>
    <property type="match status" value="1"/>
</dbReference>
<dbReference type="NCBIfam" id="NF006811">
    <property type="entry name" value="PRK09333.1"/>
    <property type="match status" value="1"/>
</dbReference>